<comment type="caution">
    <text evidence="2">The sequence shown here is derived from an EMBL/GenBank/DDBJ whole genome shotgun (WGS) entry which is preliminary data.</text>
</comment>
<keyword evidence="3" id="KW-1185">Reference proteome</keyword>
<accession>A0ABY1RIM7</accession>
<dbReference type="InterPro" id="IPR002145">
    <property type="entry name" value="CopG"/>
</dbReference>
<feature type="domain" description="Ribbon-helix-helix protein CopG" evidence="1">
    <location>
        <begin position="1"/>
        <end position="39"/>
    </location>
</feature>
<dbReference type="InterPro" id="IPR010985">
    <property type="entry name" value="Ribbon_hlx_hlx"/>
</dbReference>
<gene>
    <name evidence="2" type="ORF">SAMN06295909_3733</name>
</gene>
<evidence type="ECO:0000259" key="1">
    <source>
        <dbReference type="Pfam" id="PF01402"/>
    </source>
</evidence>
<evidence type="ECO:0000313" key="2">
    <source>
        <dbReference type="EMBL" id="SMQ75239.1"/>
    </source>
</evidence>
<dbReference type="Proteomes" id="UP000194464">
    <property type="component" value="Unassembled WGS sequence"/>
</dbReference>
<name>A0ABY1RIM7_9MICO</name>
<dbReference type="SUPFAM" id="SSF47598">
    <property type="entry name" value="Ribbon-helix-helix"/>
    <property type="match status" value="1"/>
</dbReference>
<evidence type="ECO:0000313" key="3">
    <source>
        <dbReference type="Proteomes" id="UP000194464"/>
    </source>
</evidence>
<protein>
    <submittedName>
        <fullName evidence="2">Ribbon-helix-helix protein, copG family</fullName>
    </submittedName>
</protein>
<dbReference type="Pfam" id="PF01402">
    <property type="entry name" value="RHH_1"/>
    <property type="match status" value="1"/>
</dbReference>
<organism evidence="2 3">
    <name type="scientific">Plantibacter elymi</name>
    <name type="common">nom. nud.</name>
    <dbReference type="NCBI Taxonomy" id="199708"/>
    <lineage>
        <taxon>Bacteria</taxon>
        <taxon>Bacillati</taxon>
        <taxon>Actinomycetota</taxon>
        <taxon>Actinomycetes</taxon>
        <taxon>Micrococcales</taxon>
        <taxon>Microbacteriaceae</taxon>
        <taxon>Plantibacter</taxon>
    </lineage>
</organism>
<sequence length="81" mass="8978">MRTTIRLADEFYEAVREHASHEGKTVTAYIEEALRAKLAAAAAPPEREPYKVVPFRGGRGPRPGIDLTNNAQLQDIMDGLE</sequence>
<dbReference type="EMBL" id="FXWJ01000006">
    <property type="protein sequence ID" value="SMQ75239.1"/>
    <property type="molecule type" value="Genomic_DNA"/>
</dbReference>
<proteinExistence type="predicted"/>
<reference evidence="2 3" key="1">
    <citation type="submission" date="2017-04" db="EMBL/GenBank/DDBJ databases">
        <authorList>
            <person name="Varghese N."/>
            <person name="Submissions S."/>
        </authorList>
    </citation>
    <scope>NUCLEOTIDE SEQUENCE [LARGE SCALE GENOMIC DNA]</scope>
    <source>
        <strain evidence="2 3">VKM Ac-1784</strain>
    </source>
</reference>
<dbReference type="RefSeq" id="WP_086475274.1">
    <property type="nucleotide sequence ID" value="NZ_FXWJ01000006.1"/>
</dbReference>